<dbReference type="RefSeq" id="WP_144350879.1">
    <property type="nucleotide sequence ID" value="NZ_CP036259.1"/>
</dbReference>
<feature type="signal peptide" evidence="1">
    <location>
        <begin position="1"/>
        <end position="21"/>
    </location>
</feature>
<sequence>MQKTKRLALVRALPSAPFVAAANPGRRFWQPGNPPEVWAKFSAKLNPKIEIVRFARKREAGIKRENTH</sequence>
<evidence type="ECO:0000313" key="3">
    <source>
        <dbReference type="Proteomes" id="UP000320776"/>
    </source>
</evidence>
<dbReference type="AlphaFoldDB" id="A0A517DVU0"/>
<evidence type="ECO:0000313" key="2">
    <source>
        <dbReference type="EMBL" id="QDR81386.1"/>
    </source>
</evidence>
<keyword evidence="1" id="KW-0732">Signal</keyword>
<feature type="chain" id="PRO_5038554823" evidence="1">
    <location>
        <begin position="22"/>
        <end position="68"/>
    </location>
</feature>
<keyword evidence="3" id="KW-1185">Reference proteome</keyword>
<protein>
    <submittedName>
        <fullName evidence="2">Uncharacterized protein</fullName>
    </submittedName>
</protein>
<dbReference type="EMBL" id="CP036259">
    <property type="protein sequence ID" value="QDR81386.1"/>
    <property type="molecule type" value="Genomic_DNA"/>
</dbReference>
<proteinExistence type="predicted"/>
<name>A0A517DVU0_9FIRM</name>
<evidence type="ECO:0000256" key="1">
    <source>
        <dbReference type="SAM" id="SignalP"/>
    </source>
</evidence>
<organism evidence="2 3">
    <name type="scientific">Sporomusa termitida</name>
    <dbReference type="NCBI Taxonomy" id="2377"/>
    <lineage>
        <taxon>Bacteria</taxon>
        <taxon>Bacillati</taxon>
        <taxon>Bacillota</taxon>
        <taxon>Negativicutes</taxon>
        <taxon>Selenomonadales</taxon>
        <taxon>Sporomusaceae</taxon>
        <taxon>Sporomusa</taxon>
    </lineage>
</organism>
<accession>A0A517DVU0</accession>
<dbReference type="KEGG" id="sted:SPTER_27660"/>
<dbReference type="Proteomes" id="UP000320776">
    <property type="component" value="Chromosome"/>
</dbReference>
<reference evidence="2 3" key="1">
    <citation type="submission" date="2019-02" db="EMBL/GenBank/DDBJ databases">
        <title>Closed genome of Sporomusa termitida DSM 4440.</title>
        <authorList>
            <person name="Poehlein A."/>
            <person name="Daniel R."/>
        </authorList>
    </citation>
    <scope>NUCLEOTIDE SEQUENCE [LARGE SCALE GENOMIC DNA]</scope>
    <source>
        <strain evidence="2 3">DSM 4440</strain>
    </source>
</reference>
<gene>
    <name evidence="2" type="ORF">SPTER_27660</name>
</gene>